<organism evidence="1 2">
    <name type="scientific">Pseudovibrio brasiliensis</name>
    <dbReference type="NCBI Taxonomy" id="1898042"/>
    <lineage>
        <taxon>Bacteria</taxon>
        <taxon>Pseudomonadati</taxon>
        <taxon>Pseudomonadota</taxon>
        <taxon>Alphaproteobacteria</taxon>
        <taxon>Hyphomicrobiales</taxon>
        <taxon>Stappiaceae</taxon>
        <taxon>Pseudovibrio</taxon>
    </lineage>
</organism>
<evidence type="ECO:0000313" key="2">
    <source>
        <dbReference type="Proteomes" id="UP000680706"/>
    </source>
</evidence>
<protein>
    <submittedName>
        <fullName evidence="1">Uncharacterized protein</fullName>
    </submittedName>
</protein>
<gene>
    <name evidence="1" type="ORF">KGB56_00825</name>
</gene>
<proteinExistence type="predicted"/>
<dbReference type="EMBL" id="CP074126">
    <property type="protein sequence ID" value="QUS56058.1"/>
    <property type="molecule type" value="Genomic_DNA"/>
</dbReference>
<evidence type="ECO:0000313" key="1">
    <source>
        <dbReference type="EMBL" id="QUS56058.1"/>
    </source>
</evidence>
<name>A0ABX8ALW5_9HYPH</name>
<reference evidence="1 2" key="1">
    <citation type="journal article" date="2021" name="Angew. Chem. Int. Ed. Engl.">
        <title>A novel family of nonribosomal peptides modulate collective behavior in Pseudovibrio bacteria isolated from marine sponges.</title>
        <authorList>
            <person name="Ioca L.P."/>
            <person name="Dai Y."/>
            <person name="Kunakom S."/>
            <person name="Diaz-Espinosa J."/>
            <person name="Krunic A."/>
            <person name="Crnkovic C.M."/>
            <person name="Orjala J."/>
            <person name="Sanchez L.M."/>
            <person name="Ferreira A.G."/>
            <person name="Berlinck R.G.S."/>
            <person name="Eustaquio A.S."/>
        </authorList>
    </citation>
    <scope>NUCLEOTIDE SEQUENCE [LARGE SCALE GENOMIC DNA]</scope>
    <source>
        <strain evidence="1 2">Ab134</strain>
    </source>
</reference>
<sequence length="74" mass="7909">MTEIINQAETLKANYGSSGASGRGINLTEINERMSGQRVDVFVGMLLQQAAKAKSILSGDGTDKREPVLVWGKA</sequence>
<keyword evidence="2" id="KW-1185">Reference proteome</keyword>
<dbReference type="RefSeq" id="WP_075700943.1">
    <property type="nucleotide sequence ID" value="NZ_CP074126.1"/>
</dbReference>
<dbReference type="Proteomes" id="UP000680706">
    <property type="component" value="Chromosome"/>
</dbReference>
<accession>A0ABX8ALW5</accession>